<reference evidence="3" key="2">
    <citation type="submission" date="2021-04" db="EMBL/GenBank/DDBJ databases">
        <authorList>
            <person name="Gilroy R."/>
        </authorList>
    </citation>
    <scope>NUCLEOTIDE SEQUENCE</scope>
    <source>
        <strain evidence="3">1345</strain>
    </source>
</reference>
<evidence type="ECO:0000256" key="1">
    <source>
        <dbReference type="SAM" id="Phobius"/>
    </source>
</evidence>
<protein>
    <recommendedName>
        <fullName evidence="5">SH3 domain-containing protein</fullName>
    </recommendedName>
</protein>
<feature type="signal peptide" evidence="2">
    <location>
        <begin position="1"/>
        <end position="29"/>
    </location>
</feature>
<sequence>MSVKKYIATAAALVLAAALCFPFPAAVSAQESADYGYARITEEDVYLYSSPQETSGLFILPRTYFVKITGETGEYYRVEYLTGEENVSSVRGYCRMNSVVPVDYIPETPFLVYRTQVTFSAGNGNLPDGFFTEYTVGADYYGTFPYGSSVYYYVNLDGEFGYVPASACPPLDYPENTEHTQTETPPDEAPVHNSVNAVNIVLICALSVAALGAVYFLFRPAKPAKRASPFDDYEQFD</sequence>
<feature type="transmembrane region" description="Helical" evidence="1">
    <location>
        <begin position="197"/>
        <end position="218"/>
    </location>
</feature>
<evidence type="ECO:0000256" key="2">
    <source>
        <dbReference type="SAM" id="SignalP"/>
    </source>
</evidence>
<evidence type="ECO:0000313" key="4">
    <source>
        <dbReference type="Proteomes" id="UP000886750"/>
    </source>
</evidence>
<gene>
    <name evidence="3" type="ORF">H9729_05190</name>
</gene>
<comment type="caution">
    <text evidence="3">The sequence shown here is derived from an EMBL/GenBank/DDBJ whole genome shotgun (WGS) entry which is preliminary data.</text>
</comment>
<feature type="chain" id="PRO_5039259661" description="SH3 domain-containing protein" evidence="2">
    <location>
        <begin position="30"/>
        <end position="237"/>
    </location>
</feature>
<keyword evidence="2" id="KW-0732">Signal</keyword>
<dbReference type="EMBL" id="DXCQ01000045">
    <property type="protein sequence ID" value="HIY97064.1"/>
    <property type="molecule type" value="Genomic_DNA"/>
</dbReference>
<evidence type="ECO:0008006" key="5">
    <source>
        <dbReference type="Google" id="ProtNLM"/>
    </source>
</evidence>
<keyword evidence="1" id="KW-0812">Transmembrane</keyword>
<evidence type="ECO:0000313" key="3">
    <source>
        <dbReference type="EMBL" id="HIY97064.1"/>
    </source>
</evidence>
<keyword evidence="1" id="KW-1133">Transmembrane helix</keyword>
<name>A0A9D2CRG4_9FIRM</name>
<reference evidence="3" key="1">
    <citation type="journal article" date="2021" name="PeerJ">
        <title>Extensive microbial diversity within the chicken gut microbiome revealed by metagenomics and culture.</title>
        <authorList>
            <person name="Gilroy R."/>
            <person name="Ravi A."/>
            <person name="Getino M."/>
            <person name="Pursley I."/>
            <person name="Horton D.L."/>
            <person name="Alikhan N.F."/>
            <person name="Baker D."/>
            <person name="Gharbi K."/>
            <person name="Hall N."/>
            <person name="Watson M."/>
            <person name="Adriaenssens E.M."/>
            <person name="Foster-Nyarko E."/>
            <person name="Jarju S."/>
            <person name="Secka A."/>
            <person name="Antonio M."/>
            <person name="Oren A."/>
            <person name="Chaudhuri R.R."/>
            <person name="La Ragione R."/>
            <person name="Hildebrand F."/>
            <person name="Pallen M.J."/>
        </authorList>
    </citation>
    <scope>NUCLEOTIDE SEQUENCE</scope>
    <source>
        <strain evidence="3">1345</strain>
    </source>
</reference>
<dbReference type="Proteomes" id="UP000886750">
    <property type="component" value="Unassembled WGS sequence"/>
</dbReference>
<dbReference type="AlphaFoldDB" id="A0A9D2CRG4"/>
<keyword evidence="1" id="KW-0472">Membrane</keyword>
<organism evidence="3 4">
    <name type="scientific">Candidatus Borkfalkia excrementigallinarum</name>
    <dbReference type="NCBI Taxonomy" id="2838506"/>
    <lineage>
        <taxon>Bacteria</taxon>
        <taxon>Bacillati</taxon>
        <taxon>Bacillota</taxon>
        <taxon>Clostridia</taxon>
        <taxon>Christensenellales</taxon>
        <taxon>Christensenellaceae</taxon>
        <taxon>Candidatus Borkfalkia</taxon>
    </lineage>
</organism>
<proteinExistence type="predicted"/>
<accession>A0A9D2CRG4</accession>